<protein>
    <recommendedName>
        <fullName evidence="3">Ricin B lectin domain-containing protein</fullName>
    </recommendedName>
</protein>
<name>A0A4Y7Q9R5_9AGAM</name>
<dbReference type="InterPro" id="IPR036404">
    <property type="entry name" value="Jacalin-like_lectin_dom_sf"/>
</dbReference>
<sequence length="354" mass="39677">METDKLKSGIYTITNARFRNMVRLNHENKLVGDTIADYGLTEVVARRMLWFVTLHHNGMYTMRNSANVRFFACSPVGKDGITTSPSRHQWNIISTGVEDRYVIQPIDRPDLQWGLEHAELRTPVTLCKTPTNPRNNWEFNPWHGALRQDPDISSTLLIGVLMKEDDIFGSSRPGLLPFNDARSVHSLPHGLRISRIESIVVYRTHRVRGLRVTYVLSNGGRYVRTHGSEFGSVVDVINLSETERLAEVRGHAWKKNVQISSFHVVDLANGKKREVHPDSTGSLTARQAIFNRHLTSVRGYPFRAVGPIIAFAGTTCRAEPSTIKGLSFLTAGNPGIGLKIIGRQKGSERNCCVQ</sequence>
<evidence type="ECO:0000313" key="1">
    <source>
        <dbReference type="EMBL" id="TDL23550.1"/>
    </source>
</evidence>
<evidence type="ECO:0008006" key="3">
    <source>
        <dbReference type="Google" id="ProtNLM"/>
    </source>
</evidence>
<dbReference type="Gene3D" id="2.80.10.50">
    <property type="match status" value="1"/>
</dbReference>
<dbReference type="Proteomes" id="UP000294933">
    <property type="component" value="Unassembled WGS sequence"/>
</dbReference>
<keyword evidence="2" id="KW-1185">Reference proteome</keyword>
<dbReference type="EMBL" id="ML170170">
    <property type="protein sequence ID" value="TDL23550.1"/>
    <property type="molecule type" value="Genomic_DNA"/>
</dbReference>
<accession>A0A4Y7Q9R5</accession>
<dbReference type="VEuPathDB" id="FungiDB:BD410DRAFT_165729"/>
<reference evidence="1 2" key="1">
    <citation type="submission" date="2018-06" db="EMBL/GenBank/DDBJ databases">
        <title>A transcriptomic atlas of mushroom development highlights an independent origin of complex multicellularity.</title>
        <authorList>
            <consortium name="DOE Joint Genome Institute"/>
            <person name="Krizsan K."/>
            <person name="Almasi E."/>
            <person name="Merenyi Z."/>
            <person name="Sahu N."/>
            <person name="Viragh M."/>
            <person name="Koszo T."/>
            <person name="Mondo S."/>
            <person name="Kiss B."/>
            <person name="Balint B."/>
            <person name="Kues U."/>
            <person name="Barry K."/>
            <person name="Hegedus J.C."/>
            <person name="Henrissat B."/>
            <person name="Johnson J."/>
            <person name="Lipzen A."/>
            <person name="Ohm R."/>
            <person name="Nagy I."/>
            <person name="Pangilinan J."/>
            <person name="Yan J."/>
            <person name="Xiong Y."/>
            <person name="Grigoriev I.V."/>
            <person name="Hibbett D.S."/>
            <person name="Nagy L.G."/>
        </authorList>
    </citation>
    <scope>NUCLEOTIDE SEQUENCE [LARGE SCALE GENOMIC DNA]</scope>
    <source>
        <strain evidence="1 2">SZMC22713</strain>
    </source>
</reference>
<dbReference type="OrthoDB" id="10039566at2759"/>
<evidence type="ECO:0000313" key="2">
    <source>
        <dbReference type="Proteomes" id="UP000294933"/>
    </source>
</evidence>
<organism evidence="1 2">
    <name type="scientific">Rickenella mellea</name>
    <dbReference type="NCBI Taxonomy" id="50990"/>
    <lineage>
        <taxon>Eukaryota</taxon>
        <taxon>Fungi</taxon>
        <taxon>Dikarya</taxon>
        <taxon>Basidiomycota</taxon>
        <taxon>Agaricomycotina</taxon>
        <taxon>Agaricomycetes</taxon>
        <taxon>Hymenochaetales</taxon>
        <taxon>Rickenellaceae</taxon>
        <taxon>Rickenella</taxon>
    </lineage>
</organism>
<proteinExistence type="predicted"/>
<dbReference type="Gene3D" id="2.100.10.30">
    <property type="entry name" value="Jacalin-like lectin domain"/>
    <property type="match status" value="1"/>
</dbReference>
<dbReference type="AlphaFoldDB" id="A0A4Y7Q9R5"/>
<gene>
    <name evidence="1" type="ORF">BD410DRAFT_165729</name>
</gene>